<keyword evidence="1" id="KW-0175">Coiled coil</keyword>
<dbReference type="EMBL" id="MFLA01000016">
    <property type="protein sequence ID" value="OGG59884.1"/>
    <property type="molecule type" value="Genomic_DNA"/>
</dbReference>
<gene>
    <name evidence="2" type="ORF">A2765_04875</name>
</gene>
<evidence type="ECO:0000313" key="2">
    <source>
        <dbReference type="EMBL" id="OGG59884.1"/>
    </source>
</evidence>
<feature type="coiled-coil region" evidence="1">
    <location>
        <begin position="133"/>
        <end position="160"/>
    </location>
</feature>
<comment type="caution">
    <text evidence="2">The sequence shown here is derived from an EMBL/GenBank/DDBJ whole genome shotgun (WGS) entry which is preliminary data.</text>
</comment>
<organism evidence="2 3">
    <name type="scientific">Candidatus Kaiserbacteria bacterium RIFCSPHIGHO2_01_FULL_56_24</name>
    <dbReference type="NCBI Taxonomy" id="1798487"/>
    <lineage>
        <taxon>Bacteria</taxon>
        <taxon>Candidatus Kaiseribacteriota</taxon>
    </lineage>
</organism>
<protein>
    <submittedName>
        <fullName evidence="2">Uncharacterized protein</fullName>
    </submittedName>
</protein>
<evidence type="ECO:0000313" key="3">
    <source>
        <dbReference type="Proteomes" id="UP000176377"/>
    </source>
</evidence>
<dbReference type="Proteomes" id="UP000176377">
    <property type="component" value="Unassembled WGS sequence"/>
</dbReference>
<dbReference type="AlphaFoldDB" id="A0A1F6DEN4"/>
<reference evidence="2 3" key="1">
    <citation type="journal article" date="2016" name="Nat. Commun.">
        <title>Thousands of microbial genomes shed light on interconnected biogeochemical processes in an aquifer system.</title>
        <authorList>
            <person name="Anantharaman K."/>
            <person name="Brown C.T."/>
            <person name="Hug L.A."/>
            <person name="Sharon I."/>
            <person name="Castelle C.J."/>
            <person name="Probst A.J."/>
            <person name="Thomas B.C."/>
            <person name="Singh A."/>
            <person name="Wilkins M.J."/>
            <person name="Karaoz U."/>
            <person name="Brodie E.L."/>
            <person name="Williams K.H."/>
            <person name="Hubbard S.S."/>
            <person name="Banfield J.F."/>
        </authorList>
    </citation>
    <scope>NUCLEOTIDE SEQUENCE [LARGE SCALE GENOMIC DNA]</scope>
</reference>
<evidence type="ECO:0000256" key="1">
    <source>
        <dbReference type="SAM" id="Coils"/>
    </source>
</evidence>
<proteinExistence type="predicted"/>
<sequence length="370" mass="42370">MKKEIEIISPKPYERVGSQFVLEGRISKSCLKTDWGSMDYRVLGGFLDIDGFEFASTVTANVRHGFFSMFKKKLFFSTTVQFSQFNLPFIANSQGRITLKLNGHKKGCDLFLPLIVGDFEPKDKVDPAIVEKHKNIEQKISQHEKDLQNYNAEKEQIRQATTKKEGNIEICDYSERDRLESELEEKYKDAIKWRGPLFAGVDLLPFVLKTCLELITVWIVKNSLQDLNDALWDKFKKTVKQVFSAKKAPIVGKDDIALVIKQGGKKTTVFLFETSLTLEETEDALSQARKTFMNLSDEILNQETYKPVVFRFNKSIKQWGETSDWVQNDISDRDLVGHVENVGNVVVALSSQDYIEKLRRVDKSGTEKIS</sequence>
<name>A0A1F6DEN4_9BACT</name>
<accession>A0A1F6DEN4</accession>